<comment type="caution">
    <text evidence="1">The sequence shown here is derived from an EMBL/GenBank/DDBJ whole genome shotgun (WGS) entry which is preliminary data.</text>
</comment>
<dbReference type="Proteomes" id="UP000182800">
    <property type="component" value="Unassembled WGS sequence"/>
</dbReference>
<dbReference type="EMBL" id="LJSX01000005">
    <property type="protein sequence ID" value="KPQ11844.1"/>
    <property type="molecule type" value="Genomic_DNA"/>
</dbReference>
<dbReference type="RefSeq" id="WP_074445764.1">
    <property type="nucleotide sequence ID" value="NZ_FMBM01000002.1"/>
</dbReference>
<proteinExistence type="predicted"/>
<reference evidence="2 4" key="2">
    <citation type="submission" date="2016-08" db="EMBL/GenBank/DDBJ databases">
        <authorList>
            <person name="Varghese N."/>
            <person name="Submissions Spin"/>
        </authorList>
    </citation>
    <scope>NUCLEOTIDE SEQUENCE [LARGE SCALE GENOMIC DNA]</scope>
    <source>
        <strain evidence="2 4">HL-109</strain>
    </source>
</reference>
<evidence type="ECO:0000313" key="2">
    <source>
        <dbReference type="EMBL" id="SCC82231.1"/>
    </source>
</evidence>
<protein>
    <recommendedName>
        <fullName evidence="5">DUF3572 family protein</fullName>
    </recommendedName>
</protein>
<evidence type="ECO:0008006" key="5">
    <source>
        <dbReference type="Google" id="ProtNLM"/>
    </source>
</evidence>
<evidence type="ECO:0000313" key="4">
    <source>
        <dbReference type="Proteomes" id="UP000182800"/>
    </source>
</evidence>
<evidence type="ECO:0000313" key="1">
    <source>
        <dbReference type="EMBL" id="KPQ11844.1"/>
    </source>
</evidence>
<reference evidence="1 3" key="1">
    <citation type="submission" date="2015-09" db="EMBL/GenBank/DDBJ databases">
        <title>Identification and resolution of microdiversity through metagenomic sequencing of parallel consortia.</title>
        <authorList>
            <person name="Nelson W.C."/>
            <person name="Romine M.F."/>
            <person name="Lindemann S.R."/>
        </authorList>
    </citation>
    <scope>NUCLEOTIDE SEQUENCE [LARGE SCALE GENOMIC DNA]</scope>
    <source>
        <strain evidence="1">HL-109</strain>
    </source>
</reference>
<dbReference type="Pfam" id="PF12096">
    <property type="entry name" value="DUF3572"/>
    <property type="match status" value="1"/>
</dbReference>
<organism evidence="1 3">
    <name type="scientific">Saliniramus fredricksonii</name>
    <dbReference type="NCBI Taxonomy" id="1653334"/>
    <lineage>
        <taxon>Bacteria</taxon>
        <taxon>Pseudomonadati</taxon>
        <taxon>Pseudomonadota</taxon>
        <taxon>Alphaproteobacteria</taxon>
        <taxon>Hyphomicrobiales</taxon>
        <taxon>Salinarimonadaceae</taxon>
        <taxon>Saliniramus</taxon>
    </lineage>
</organism>
<dbReference type="Proteomes" id="UP000050497">
    <property type="component" value="Unassembled WGS sequence"/>
</dbReference>
<evidence type="ECO:0000313" key="3">
    <source>
        <dbReference type="Proteomes" id="UP000050497"/>
    </source>
</evidence>
<sequence>MKLPSPDQARETAIAVFARIVADEERLGRFFDLTGLRPDGIREASTTPQFFEAVLDHVVNYEPLLVEIAAELDMDPHAIVAAHACLAPRPPE</sequence>
<dbReference type="AlphaFoldDB" id="A0A0P8A316"/>
<gene>
    <name evidence="2" type="ORF">GA0071312_3212</name>
    <name evidence="1" type="ORF">HLUCCO17_05025</name>
</gene>
<keyword evidence="4" id="KW-1185">Reference proteome</keyword>
<dbReference type="InterPro" id="IPR021955">
    <property type="entry name" value="DUF3572"/>
</dbReference>
<dbReference type="STRING" id="1653334.GA0071312_3212"/>
<name>A0A0P8A316_9HYPH</name>
<dbReference type="EMBL" id="FMBM01000002">
    <property type="protein sequence ID" value="SCC82231.1"/>
    <property type="molecule type" value="Genomic_DNA"/>
</dbReference>
<accession>A0A0P8A316</accession>